<dbReference type="Gramene" id="KFK36860">
    <property type="protein sequence ID" value="KFK36860"/>
    <property type="gene ID" value="AALP_AA4G181000"/>
</dbReference>
<evidence type="ECO:0000313" key="1">
    <source>
        <dbReference type="EMBL" id="KFK36860.1"/>
    </source>
</evidence>
<protein>
    <submittedName>
        <fullName evidence="1">Uncharacterized protein</fullName>
    </submittedName>
</protein>
<evidence type="ECO:0000313" key="2">
    <source>
        <dbReference type="Proteomes" id="UP000029120"/>
    </source>
</evidence>
<accession>A0A087H408</accession>
<sequence length="44" mass="4934">MAMLVLDELENAIGRTEKGIGYLLLRSIVFLAFQSHFLAFQSSC</sequence>
<dbReference type="EMBL" id="CM002872">
    <property type="protein sequence ID" value="KFK36860.1"/>
    <property type="molecule type" value="Genomic_DNA"/>
</dbReference>
<dbReference type="Proteomes" id="UP000029120">
    <property type="component" value="Chromosome 4"/>
</dbReference>
<dbReference type="AlphaFoldDB" id="A0A087H408"/>
<reference evidence="2" key="1">
    <citation type="journal article" date="2015" name="Nat. Plants">
        <title>Genome expansion of Arabis alpina linked with retrotransposition and reduced symmetric DNA methylation.</title>
        <authorList>
            <person name="Willing E.M."/>
            <person name="Rawat V."/>
            <person name="Mandakova T."/>
            <person name="Maumus F."/>
            <person name="James G.V."/>
            <person name="Nordstroem K.J."/>
            <person name="Becker C."/>
            <person name="Warthmann N."/>
            <person name="Chica C."/>
            <person name="Szarzynska B."/>
            <person name="Zytnicki M."/>
            <person name="Albani M.C."/>
            <person name="Kiefer C."/>
            <person name="Bergonzi S."/>
            <person name="Castaings L."/>
            <person name="Mateos J.L."/>
            <person name="Berns M.C."/>
            <person name="Bujdoso N."/>
            <person name="Piofczyk T."/>
            <person name="de Lorenzo L."/>
            <person name="Barrero-Sicilia C."/>
            <person name="Mateos I."/>
            <person name="Piednoel M."/>
            <person name="Hagmann J."/>
            <person name="Chen-Min-Tao R."/>
            <person name="Iglesias-Fernandez R."/>
            <person name="Schuster S.C."/>
            <person name="Alonso-Blanco C."/>
            <person name="Roudier F."/>
            <person name="Carbonero P."/>
            <person name="Paz-Ares J."/>
            <person name="Davis S.J."/>
            <person name="Pecinka A."/>
            <person name="Quesneville H."/>
            <person name="Colot V."/>
            <person name="Lysak M.A."/>
            <person name="Weigel D."/>
            <person name="Coupland G."/>
            <person name="Schneeberger K."/>
        </authorList>
    </citation>
    <scope>NUCLEOTIDE SEQUENCE [LARGE SCALE GENOMIC DNA]</scope>
    <source>
        <strain evidence="2">cv. Pajares</strain>
    </source>
</reference>
<proteinExistence type="predicted"/>
<organism evidence="1 2">
    <name type="scientific">Arabis alpina</name>
    <name type="common">Alpine rock-cress</name>
    <dbReference type="NCBI Taxonomy" id="50452"/>
    <lineage>
        <taxon>Eukaryota</taxon>
        <taxon>Viridiplantae</taxon>
        <taxon>Streptophyta</taxon>
        <taxon>Embryophyta</taxon>
        <taxon>Tracheophyta</taxon>
        <taxon>Spermatophyta</taxon>
        <taxon>Magnoliopsida</taxon>
        <taxon>eudicotyledons</taxon>
        <taxon>Gunneridae</taxon>
        <taxon>Pentapetalae</taxon>
        <taxon>rosids</taxon>
        <taxon>malvids</taxon>
        <taxon>Brassicales</taxon>
        <taxon>Brassicaceae</taxon>
        <taxon>Arabideae</taxon>
        <taxon>Arabis</taxon>
    </lineage>
</organism>
<gene>
    <name evidence="1" type="ordered locus">AALP_Aa4g181000</name>
</gene>
<keyword evidence="2" id="KW-1185">Reference proteome</keyword>
<name>A0A087H408_ARAAL</name>